<dbReference type="Proteomes" id="UP000544090">
    <property type="component" value="Unassembled WGS sequence"/>
</dbReference>
<dbReference type="Gene3D" id="2.40.330.10">
    <property type="entry name" value="DNA-binding pseudobarrel domain"/>
    <property type="match status" value="1"/>
</dbReference>
<dbReference type="RefSeq" id="WP_168485719.1">
    <property type="nucleotide sequence ID" value="NZ_JAAZSQ010000005.1"/>
</dbReference>
<dbReference type="InterPro" id="IPR015300">
    <property type="entry name" value="DNA-bd_pseudobarrel_sf"/>
</dbReference>
<keyword evidence="2" id="KW-0378">Hydrolase</keyword>
<keyword evidence="2" id="KW-0540">Nuclease</keyword>
<name>A0A7X6HD76_9MICC</name>
<sequence length="146" mass="16709">MRVSIHTVTKTLSRNDIGLTGGHQAGITVPKVSRMLEFFPQLDATEFNPSVKLTGIDTADGTEFLMTYIYYNGKTLGRSTRNEYRLTGLTAFMRRHQATEGDVLWIERVRTSIYRLSLERMLMPRTELPQKILLKGTWSTIRKAAR</sequence>
<feature type="domain" description="Restriction endonuclease type II EcoRII N-terminal" evidence="1">
    <location>
        <begin position="5"/>
        <end position="89"/>
    </location>
</feature>
<dbReference type="InterPro" id="IPR023372">
    <property type="entry name" value="Rest_endonuc_II_EcoRII_N"/>
</dbReference>
<gene>
    <name evidence="2" type="ORF">HGG74_07420</name>
</gene>
<protein>
    <submittedName>
        <fullName evidence="2">Restriction endonuclease</fullName>
    </submittedName>
</protein>
<evidence type="ECO:0000313" key="3">
    <source>
        <dbReference type="Proteomes" id="UP000544090"/>
    </source>
</evidence>
<evidence type="ECO:0000259" key="1">
    <source>
        <dbReference type="Pfam" id="PF09217"/>
    </source>
</evidence>
<reference evidence="2 3" key="1">
    <citation type="submission" date="2020-04" db="EMBL/GenBank/DDBJ databases">
        <title>Arthrobacter sp. nov.</title>
        <authorList>
            <person name="Liu S."/>
        </authorList>
    </citation>
    <scope>NUCLEOTIDE SEQUENCE [LARGE SCALE GENOMIC DNA]</scope>
    <source>
        <strain evidence="2 3">E918</strain>
    </source>
</reference>
<accession>A0A7X6HD76</accession>
<dbReference type="SUPFAM" id="SSF101936">
    <property type="entry name" value="DNA-binding pseudobarrel domain"/>
    <property type="match status" value="1"/>
</dbReference>
<dbReference type="AlphaFoldDB" id="A0A7X6HD76"/>
<organism evidence="2 3">
    <name type="scientific">Arthrobacter mobilis</name>
    <dbReference type="NCBI Taxonomy" id="2724944"/>
    <lineage>
        <taxon>Bacteria</taxon>
        <taxon>Bacillati</taxon>
        <taxon>Actinomycetota</taxon>
        <taxon>Actinomycetes</taxon>
        <taxon>Micrococcales</taxon>
        <taxon>Micrococcaceae</taxon>
        <taxon>Arthrobacter</taxon>
    </lineage>
</organism>
<keyword evidence="3" id="KW-1185">Reference proteome</keyword>
<dbReference type="GO" id="GO:0004519">
    <property type="term" value="F:endonuclease activity"/>
    <property type="evidence" value="ECO:0007669"/>
    <property type="project" value="UniProtKB-KW"/>
</dbReference>
<comment type="caution">
    <text evidence="2">The sequence shown here is derived from an EMBL/GenBank/DDBJ whole genome shotgun (WGS) entry which is preliminary data.</text>
</comment>
<dbReference type="EMBL" id="JAAZSQ010000005">
    <property type="protein sequence ID" value="NKX54375.1"/>
    <property type="molecule type" value="Genomic_DNA"/>
</dbReference>
<evidence type="ECO:0000313" key="2">
    <source>
        <dbReference type="EMBL" id="NKX54375.1"/>
    </source>
</evidence>
<dbReference type="Pfam" id="PF09217">
    <property type="entry name" value="EcoRII-N"/>
    <property type="match status" value="1"/>
</dbReference>
<proteinExistence type="predicted"/>
<keyword evidence="2" id="KW-0255">Endonuclease</keyword>